<dbReference type="EMBL" id="MGJM01000012">
    <property type="protein sequence ID" value="OGN06673.1"/>
    <property type="molecule type" value="Genomic_DNA"/>
</dbReference>
<dbReference type="GO" id="GO:0006412">
    <property type="term" value="P:translation"/>
    <property type="evidence" value="ECO:0007669"/>
    <property type="project" value="InterPro"/>
</dbReference>
<dbReference type="Proteomes" id="UP000177605">
    <property type="component" value="Unassembled WGS sequence"/>
</dbReference>
<dbReference type="Pfam" id="PF01245">
    <property type="entry name" value="Ribosomal_L19"/>
    <property type="match status" value="1"/>
</dbReference>
<gene>
    <name evidence="6" type="ORF">A2669_01775</name>
</gene>
<evidence type="ECO:0000256" key="2">
    <source>
        <dbReference type="ARBA" id="ARBA00022980"/>
    </source>
</evidence>
<organism evidence="6 7">
    <name type="scientific">Candidatus Yanofskybacteria bacterium RIFCSPHIGHO2_01_FULL_48_25b</name>
    <dbReference type="NCBI Taxonomy" id="1802672"/>
    <lineage>
        <taxon>Bacteria</taxon>
        <taxon>Candidatus Yanofskyibacteriota</taxon>
    </lineage>
</organism>
<dbReference type="GO" id="GO:0022625">
    <property type="term" value="C:cytosolic large ribosomal subunit"/>
    <property type="evidence" value="ECO:0007669"/>
    <property type="project" value="TreeGrafter"/>
</dbReference>
<comment type="function">
    <text evidence="4">This protein is located at the 30S-50S ribosomal subunit interface and may play a role in the structure and function of the aminoacyl-tRNA binding site.</text>
</comment>
<comment type="caution">
    <text evidence="6">The sequence shown here is derived from an EMBL/GenBank/DDBJ whole genome shotgun (WGS) entry which is preliminary data.</text>
</comment>
<proteinExistence type="inferred from homology"/>
<evidence type="ECO:0000256" key="1">
    <source>
        <dbReference type="ARBA" id="ARBA00005781"/>
    </source>
</evidence>
<evidence type="ECO:0000313" key="6">
    <source>
        <dbReference type="EMBL" id="OGN06673.1"/>
    </source>
</evidence>
<comment type="similarity">
    <text evidence="1 4">Belongs to the bacterial ribosomal protein bL19 family.</text>
</comment>
<dbReference type="AlphaFoldDB" id="A0A1F8F0M8"/>
<feature type="region of interest" description="Disordered" evidence="5">
    <location>
        <begin position="112"/>
        <end position="131"/>
    </location>
</feature>
<dbReference type="PANTHER" id="PTHR15680:SF9">
    <property type="entry name" value="LARGE RIBOSOMAL SUBUNIT PROTEIN BL19M"/>
    <property type="match status" value="1"/>
</dbReference>
<name>A0A1F8F0M8_9BACT</name>
<dbReference type="PRINTS" id="PR00061">
    <property type="entry name" value="RIBOSOMALL19"/>
</dbReference>
<dbReference type="Gene3D" id="2.30.30.790">
    <property type="match status" value="1"/>
</dbReference>
<dbReference type="InterPro" id="IPR001857">
    <property type="entry name" value="Ribosomal_bL19"/>
</dbReference>
<evidence type="ECO:0000256" key="5">
    <source>
        <dbReference type="SAM" id="MobiDB-lite"/>
    </source>
</evidence>
<reference evidence="6 7" key="1">
    <citation type="journal article" date="2016" name="Nat. Commun.">
        <title>Thousands of microbial genomes shed light on interconnected biogeochemical processes in an aquifer system.</title>
        <authorList>
            <person name="Anantharaman K."/>
            <person name="Brown C.T."/>
            <person name="Hug L.A."/>
            <person name="Sharon I."/>
            <person name="Castelle C.J."/>
            <person name="Probst A.J."/>
            <person name="Thomas B.C."/>
            <person name="Singh A."/>
            <person name="Wilkins M.J."/>
            <person name="Karaoz U."/>
            <person name="Brodie E.L."/>
            <person name="Williams K.H."/>
            <person name="Hubbard S.S."/>
            <person name="Banfield J.F."/>
        </authorList>
    </citation>
    <scope>NUCLEOTIDE SEQUENCE [LARGE SCALE GENOMIC DNA]</scope>
</reference>
<evidence type="ECO:0000256" key="4">
    <source>
        <dbReference type="RuleBase" id="RU000559"/>
    </source>
</evidence>
<protein>
    <recommendedName>
        <fullName evidence="4">50S ribosomal protein L19</fullName>
    </recommendedName>
</protein>
<dbReference type="NCBIfam" id="TIGR01024">
    <property type="entry name" value="rplS_bact"/>
    <property type="match status" value="1"/>
</dbReference>
<sequence>MNFATTFQSTLGNKNKFEGIKTGWTIRVNQRIKEGEKTRVQAFEGMVISQKHGTEAGGTITVRKIFDGIGVEKTFPIYLPSIESVKIVKKTRVRRAKLYYLRDKTSKEIRKKLRTEQTQTVKTSVEKEASQ</sequence>
<dbReference type="InterPro" id="IPR008991">
    <property type="entry name" value="Translation_prot_SH3-like_sf"/>
</dbReference>
<evidence type="ECO:0000256" key="3">
    <source>
        <dbReference type="ARBA" id="ARBA00023274"/>
    </source>
</evidence>
<evidence type="ECO:0000313" key="7">
    <source>
        <dbReference type="Proteomes" id="UP000177605"/>
    </source>
</evidence>
<dbReference type="SUPFAM" id="SSF50104">
    <property type="entry name" value="Translation proteins SH3-like domain"/>
    <property type="match status" value="1"/>
</dbReference>
<dbReference type="GO" id="GO:0003735">
    <property type="term" value="F:structural constituent of ribosome"/>
    <property type="evidence" value="ECO:0007669"/>
    <property type="project" value="InterPro"/>
</dbReference>
<keyword evidence="3 4" id="KW-0687">Ribonucleoprotein</keyword>
<keyword evidence="2 6" id="KW-0689">Ribosomal protein</keyword>
<dbReference type="PIRSF" id="PIRSF002191">
    <property type="entry name" value="Ribosomal_L19"/>
    <property type="match status" value="1"/>
</dbReference>
<dbReference type="InterPro" id="IPR038657">
    <property type="entry name" value="Ribosomal_bL19_sf"/>
</dbReference>
<accession>A0A1F8F0M8</accession>
<dbReference type="PANTHER" id="PTHR15680">
    <property type="entry name" value="RIBOSOMAL PROTEIN L19"/>
    <property type="match status" value="1"/>
</dbReference>